<dbReference type="Proteomes" id="UP000440578">
    <property type="component" value="Unassembled WGS sequence"/>
</dbReference>
<dbReference type="AlphaFoldDB" id="A0A6A4WMN1"/>
<evidence type="ECO:0000313" key="4">
    <source>
        <dbReference type="Proteomes" id="UP000440578"/>
    </source>
</evidence>
<dbReference type="EMBL" id="VIIS01000906">
    <property type="protein sequence ID" value="KAF0303902.1"/>
    <property type="molecule type" value="Genomic_DNA"/>
</dbReference>
<feature type="compositionally biased region" description="Basic and acidic residues" evidence="1">
    <location>
        <begin position="358"/>
        <end position="367"/>
    </location>
</feature>
<comment type="caution">
    <text evidence="3">The sequence shown here is derived from an EMBL/GenBank/DDBJ whole genome shotgun (WGS) entry which is preliminary data.</text>
</comment>
<dbReference type="InterPro" id="IPR050951">
    <property type="entry name" value="Retrovirus_Pol_polyprotein"/>
</dbReference>
<dbReference type="SUPFAM" id="SSF53098">
    <property type="entry name" value="Ribonuclease H-like"/>
    <property type="match status" value="1"/>
</dbReference>
<gene>
    <name evidence="3" type="primary">K02A2.6_66</name>
    <name evidence="3" type="ORF">FJT64_024156</name>
</gene>
<evidence type="ECO:0000313" key="3">
    <source>
        <dbReference type="EMBL" id="KAF0303902.1"/>
    </source>
</evidence>
<dbReference type="Pfam" id="PF00665">
    <property type="entry name" value="rve"/>
    <property type="match status" value="1"/>
</dbReference>
<dbReference type="InterPro" id="IPR001584">
    <property type="entry name" value="Integrase_cat-core"/>
</dbReference>
<proteinExistence type="predicted"/>
<feature type="region of interest" description="Disordered" evidence="1">
    <location>
        <begin position="324"/>
        <end position="367"/>
    </location>
</feature>
<dbReference type="InterPro" id="IPR012337">
    <property type="entry name" value="RNaseH-like_sf"/>
</dbReference>
<sequence length="367" mass="42008">MKASPLEMKIKQVEDAVNKTNMILLDNVQIHKKAVDDQEIALEKTIKAIDKRLENQQKSLELMTQQHKSSYAEAVKGTYTWWPDDDSVQIASLTAASAVTEDEFRSAAETDEELKAVRGYVTGKWPSRQRDLDPRVSAYYHVRDQLSQHGEKPPLQPIPLPEGPWERLMVDIIGPMHGPPTERYDIVLCNLYSRWPEVALCSDATASTIIQFLETLFAREGLPLELISDNGPAFRSAELRAFLTKCGVRQTFSSPYSPQTCGLVERLNCTIKGAIQSARLAREPRSPYLRRFLGEYRATPHPATGETPFRLMRGREARTALDVLKRDAPTGNSRKRAVRRRHRRYQSAYKRSRRRRAPDRFTPDRYQ</sequence>
<organism evidence="3 4">
    <name type="scientific">Amphibalanus amphitrite</name>
    <name type="common">Striped barnacle</name>
    <name type="synonym">Balanus amphitrite</name>
    <dbReference type="NCBI Taxonomy" id="1232801"/>
    <lineage>
        <taxon>Eukaryota</taxon>
        <taxon>Metazoa</taxon>
        <taxon>Ecdysozoa</taxon>
        <taxon>Arthropoda</taxon>
        <taxon>Crustacea</taxon>
        <taxon>Multicrustacea</taxon>
        <taxon>Cirripedia</taxon>
        <taxon>Thoracica</taxon>
        <taxon>Thoracicalcarea</taxon>
        <taxon>Balanomorpha</taxon>
        <taxon>Balanoidea</taxon>
        <taxon>Balanidae</taxon>
        <taxon>Amphibalaninae</taxon>
        <taxon>Amphibalanus</taxon>
    </lineage>
</organism>
<dbReference type="GO" id="GO:0003676">
    <property type="term" value="F:nucleic acid binding"/>
    <property type="evidence" value="ECO:0007669"/>
    <property type="project" value="InterPro"/>
</dbReference>
<accession>A0A6A4WMN1</accession>
<dbReference type="PROSITE" id="PS50994">
    <property type="entry name" value="INTEGRASE"/>
    <property type="match status" value="1"/>
</dbReference>
<reference evidence="3 4" key="1">
    <citation type="submission" date="2019-07" db="EMBL/GenBank/DDBJ databases">
        <title>Draft genome assembly of a fouling barnacle, Amphibalanus amphitrite (Darwin, 1854): The first reference genome for Thecostraca.</title>
        <authorList>
            <person name="Kim W."/>
        </authorList>
    </citation>
    <scope>NUCLEOTIDE SEQUENCE [LARGE SCALE GENOMIC DNA]</scope>
    <source>
        <strain evidence="3">SNU_AA5</strain>
        <tissue evidence="3">Soma without cirri and trophi</tissue>
    </source>
</reference>
<feature type="compositionally biased region" description="Basic residues" evidence="1">
    <location>
        <begin position="333"/>
        <end position="357"/>
    </location>
</feature>
<dbReference type="GO" id="GO:0015074">
    <property type="term" value="P:DNA integration"/>
    <property type="evidence" value="ECO:0007669"/>
    <property type="project" value="InterPro"/>
</dbReference>
<dbReference type="OrthoDB" id="76385at2759"/>
<keyword evidence="4" id="KW-1185">Reference proteome</keyword>
<dbReference type="PANTHER" id="PTHR37984">
    <property type="entry name" value="PROTEIN CBG26694"/>
    <property type="match status" value="1"/>
</dbReference>
<dbReference type="InterPro" id="IPR036397">
    <property type="entry name" value="RNaseH_sf"/>
</dbReference>
<feature type="domain" description="Integrase catalytic" evidence="2">
    <location>
        <begin position="160"/>
        <end position="316"/>
    </location>
</feature>
<dbReference type="Gene3D" id="3.30.420.10">
    <property type="entry name" value="Ribonuclease H-like superfamily/Ribonuclease H"/>
    <property type="match status" value="1"/>
</dbReference>
<dbReference type="PANTHER" id="PTHR37984:SF15">
    <property type="entry name" value="INTEGRASE CATALYTIC DOMAIN-CONTAINING PROTEIN"/>
    <property type="match status" value="1"/>
</dbReference>
<evidence type="ECO:0000259" key="2">
    <source>
        <dbReference type="PROSITE" id="PS50994"/>
    </source>
</evidence>
<name>A0A6A4WMN1_AMPAM</name>
<evidence type="ECO:0000256" key="1">
    <source>
        <dbReference type="SAM" id="MobiDB-lite"/>
    </source>
</evidence>
<dbReference type="FunFam" id="3.30.420.10:FF:000063">
    <property type="entry name" value="Retrovirus-related Pol polyprotein from transposon 297-like Protein"/>
    <property type="match status" value="1"/>
</dbReference>
<protein>
    <recommendedName>
        <fullName evidence="2">Integrase catalytic domain-containing protein</fullName>
    </recommendedName>
</protein>